<protein>
    <submittedName>
        <fullName evidence="2">Uncharacterized protein</fullName>
    </submittedName>
</protein>
<reference evidence="2" key="1">
    <citation type="journal article" date="2021" name="Proc. Natl. Acad. Sci. U.S.A.">
        <title>A Catalog of Tens of Thousands of Viruses from Human Metagenomes Reveals Hidden Associations with Chronic Diseases.</title>
        <authorList>
            <person name="Tisza M.J."/>
            <person name="Buck C.B."/>
        </authorList>
    </citation>
    <scope>NUCLEOTIDE SEQUENCE</scope>
    <source>
        <strain evidence="2">CtQiC1</strain>
    </source>
</reference>
<organism evidence="2">
    <name type="scientific">virus sp. ctQiC1</name>
    <dbReference type="NCBI Taxonomy" id="2825817"/>
    <lineage>
        <taxon>Viruses</taxon>
    </lineage>
</organism>
<dbReference type="EMBL" id="BK059122">
    <property type="protein sequence ID" value="DAE32410.1"/>
    <property type="molecule type" value="Genomic_DNA"/>
</dbReference>
<evidence type="ECO:0000313" key="2">
    <source>
        <dbReference type="EMBL" id="DAE32410.1"/>
    </source>
</evidence>
<accession>A0A8S5RMR2</accession>
<name>A0A8S5RMR2_9VIRU</name>
<feature type="region of interest" description="Disordered" evidence="1">
    <location>
        <begin position="1"/>
        <end position="29"/>
    </location>
</feature>
<proteinExistence type="predicted"/>
<sequence length="29" mass="3097">MMWRRGRSPGRTPISPKSGGDVAQIGARA</sequence>
<evidence type="ECO:0000256" key="1">
    <source>
        <dbReference type="SAM" id="MobiDB-lite"/>
    </source>
</evidence>